<name>A0A6M4IP08_9BACT</name>
<dbReference type="KEGG" id="ggr:HKW67_03830"/>
<keyword evidence="2" id="KW-1185">Reference proteome</keyword>
<gene>
    <name evidence="1" type="ORF">HKW67_03830</name>
</gene>
<accession>A0A6M4IP08</accession>
<dbReference type="EMBL" id="CP053085">
    <property type="protein sequence ID" value="QJR34702.1"/>
    <property type="molecule type" value="Genomic_DNA"/>
</dbReference>
<dbReference type="Proteomes" id="UP000500938">
    <property type="component" value="Chromosome"/>
</dbReference>
<evidence type="ECO:0000313" key="1">
    <source>
        <dbReference type="EMBL" id="QJR34702.1"/>
    </source>
</evidence>
<reference evidence="1 2" key="1">
    <citation type="submission" date="2020-05" db="EMBL/GenBank/DDBJ databases">
        <title>Complete genome sequence of Gemmatimonas greenlandica TET16.</title>
        <authorList>
            <person name="Zeng Y."/>
        </authorList>
    </citation>
    <scope>NUCLEOTIDE SEQUENCE [LARGE SCALE GENOMIC DNA]</scope>
    <source>
        <strain evidence="1 2">TET16</strain>
    </source>
</reference>
<sequence length="197" mass="21794">MSESRPDIGDRVPRAEAVVAAALDAFEKQDWPRLIALTDAGSLVTLKSRYLAMKRIELGREPPFGATEMELGEVPSELEEWWRNRRQFGELAGITEIEHAEALDDTEFLLRWAQARHPQYLVDGVSPWHPRDHVERRSVVGSVALLPDTVAVVVRAAETHPLTTLAALSMIAVLGDNTGDWALDASSGWLGLADSYL</sequence>
<proteinExistence type="predicted"/>
<evidence type="ECO:0000313" key="2">
    <source>
        <dbReference type="Proteomes" id="UP000500938"/>
    </source>
</evidence>
<dbReference type="RefSeq" id="WP_171224130.1">
    <property type="nucleotide sequence ID" value="NZ_CP053085.1"/>
</dbReference>
<dbReference type="AlphaFoldDB" id="A0A6M4IP08"/>
<protein>
    <submittedName>
        <fullName evidence="1">Uncharacterized protein</fullName>
    </submittedName>
</protein>
<organism evidence="1 2">
    <name type="scientific">Gemmatimonas groenlandica</name>
    <dbReference type="NCBI Taxonomy" id="2732249"/>
    <lineage>
        <taxon>Bacteria</taxon>
        <taxon>Pseudomonadati</taxon>
        <taxon>Gemmatimonadota</taxon>
        <taxon>Gemmatimonadia</taxon>
        <taxon>Gemmatimonadales</taxon>
        <taxon>Gemmatimonadaceae</taxon>
        <taxon>Gemmatimonas</taxon>
    </lineage>
</organism>